<name>A0ABV1VDX2_9ACTN</name>
<dbReference type="EMBL" id="JBEPCV010000010">
    <property type="protein sequence ID" value="MER6904693.1"/>
    <property type="molecule type" value="Genomic_DNA"/>
</dbReference>
<organism evidence="1 2">
    <name type="scientific">Streptomyces flaveolus</name>
    <dbReference type="NCBI Taxonomy" id="67297"/>
    <lineage>
        <taxon>Bacteria</taxon>
        <taxon>Bacillati</taxon>
        <taxon>Actinomycetota</taxon>
        <taxon>Actinomycetes</taxon>
        <taxon>Kitasatosporales</taxon>
        <taxon>Streptomycetaceae</taxon>
        <taxon>Streptomyces</taxon>
    </lineage>
</organism>
<evidence type="ECO:0000313" key="2">
    <source>
        <dbReference type="Proteomes" id="UP001490330"/>
    </source>
</evidence>
<keyword evidence="2" id="KW-1185">Reference proteome</keyword>
<dbReference type="InterPro" id="IPR019587">
    <property type="entry name" value="Polyketide_cyclase/dehydratase"/>
</dbReference>
<accession>A0ABV1VDX2</accession>
<dbReference type="SUPFAM" id="SSF55961">
    <property type="entry name" value="Bet v1-like"/>
    <property type="match status" value="1"/>
</dbReference>
<dbReference type="Pfam" id="PF10604">
    <property type="entry name" value="Polyketide_cyc2"/>
    <property type="match status" value="1"/>
</dbReference>
<dbReference type="Gene3D" id="3.30.530.20">
    <property type="match status" value="1"/>
</dbReference>
<gene>
    <name evidence="1" type="ORF">ABT322_13100</name>
</gene>
<reference evidence="1 2" key="1">
    <citation type="submission" date="2024-06" db="EMBL/GenBank/DDBJ databases">
        <title>The Natural Products Discovery Center: Release of the First 8490 Sequenced Strains for Exploring Actinobacteria Biosynthetic Diversity.</title>
        <authorList>
            <person name="Kalkreuter E."/>
            <person name="Kautsar S.A."/>
            <person name="Yang D."/>
            <person name="Bader C.D."/>
            <person name="Teijaro C.N."/>
            <person name="Fluegel L."/>
            <person name="Davis C.M."/>
            <person name="Simpson J.R."/>
            <person name="Lauterbach L."/>
            <person name="Steele A.D."/>
            <person name="Gui C."/>
            <person name="Meng S."/>
            <person name="Li G."/>
            <person name="Viehrig K."/>
            <person name="Ye F."/>
            <person name="Su P."/>
            <person name="Kiefer A.F."/>
            <person name="Nichols A."/>
            <person name="Cepeda A.J."/>
            <person name="Yan W."/>
            <person name="Fan B."/>
            <person name="Jiang Y."/>
            <person name="Adhikari A."/>
            <person name="Zheng C.-J."/>
            <person name="Schuster L."/>
            <person name="Cowan T.M."/>
            <person name="Smanski M.J."/>
            <person name="Chevrette M.G."/>
            <person name="De Carvalho L.P.S."/>
            <person name="Shen B."/>
        </authorList>
    </citation>
    <scope>NUCLEOTIDE SEQUENCE [LARGE SCALE GENOMIC DNA]</scope>
    <source>
        <strain evidence="1 2">NPDC000632</strain>
    </source>
</reference>
<dbReference type="CDD" id="cd07812">
    <property type="entry name" value="SRPBCC"/>
    <property type="match status" value="1"/>
</dbReference>
<protein>
    <submittedName>
        <fullName evidence="1">SRPBCC family protein</fullName>
    </submittedName>
</protein>
<dbReference type="Proteomes" id="UP001490330">
    <property type="component" value="Unassembled WGS sequence"/>
</dbReference>
<dbReference type="InterPro" id="IPR023393">
    <property type="entry name" value="START-like_dom_sf"/>
</dbReference>
<evidence type="ECO:0000313" key="1">
    <source>
        <dbReference type="EMBL" id="MER6904693.1"/>
    </source>
</evidence>
<sequence length="176" mass="19673">MGSAELPRVRCGVRVRAALPRVWDLVTDIHLPARLSPELQRVAWLDGALRPVVGARFEGHNSHRLLGEWRTVSQVVRLEEHRVFAWAVLDEDGRFGEPARDPARALASWCYELDADGDGTRLRQTAVLGPGRSGVTLAVEYRPDRKEEIISLRLEELRAGMEETLHGIKALAERAG</sequence>
<dbReference type="RefSeq" id="WP_350717610.1">
    <property type="nucleotide sequence ID" value="NZ_JBEPCO010000008.1"/>
</dbReference>
<comment type="caution">
    <text evidence="1">The sequence shown here is derived from an EMBL/GenBank/DDBJ whole genome shotgun (WGS) entry which is preliminary data.</text>
</comment>
<proteinExistence type="predicted"/>